<keyword evidence="1" id="KW-0812">Transmembrane</keyword>
<dbReference type="Proteomes" id="UP000220034">
    <property type="component" value="Unassembled WGS sequence"/>
</dbReference>
<dbReference type="AlphaFoldDB" id="A0A2C9CQC1"/>
<keyword evidence="3" id="KW-1185">Reference proteome</keyword>
<reference evidence="3" key="1">
    <citation type="submission" date="2017-09" db="EMBL/GenBank/DDBJ databases">
        <authorList>
            <person name="Varghese N."/>
            <person name="Submissions S."/>
        </authorList>
    </citation>
    <scope>NUCLEOTIDE SEQUENCE [LARGE SCALE GENOMIC DNA]</scope>
    <source>
        <strain evidence="3">C7</strain>
    </source>
</reference>
<name>A0A2C9CQC1_9RHOB</name>
<accession>A0A2C9CQC1</accession>
<sequence length="163" mass="17695">MTWTDIVTWIGTGITIISMIVTMLQAREAKSAAAHAEQMRGEISDRNAHSQLSSLSGVLSAAIRAMDKYGPGTGSTARRGCSPRSDAAHVRALTGEMKRLRKLLSERFGSEADDLINRINDLLVQFAEASSTADRDKFGCDIYNELVEFNGNIGNELDGNIFG</sequence>
<keyword evidence="1" id="KW-1133">Transmembrane helix</keyword>
<gene>
    <name evidence="2" type="ORF">SAMN06273572_102419</name>
</gene>
<protein>
    <submittedName>
        <fullName evidence="2">Uncharacterized protein</fullName>
    </submittedName>
</protein>
<dbReference type="EMBL" id="OCTN01000002">
    <property type="protein sequence ID" value="SOH93741.1"/>
    <property type="molecule type" value="Genomic_DNA"/>
</dbReference>
<evidence type="ECO:0000313" key="2">
    <source>
        <dbReference type="EMBL" id="SOH93741.1"/>
    </source>
</evidence>
<feature type="transmembrane region" description="Helical" evidence="1">
    <location>
        <begin position="6"/>
        <end position="24"/>
    </location>
</feature>
<proteinExistence type="predicted"/>
<keyword evidence="1" id="KW-0472">Membrane</keyword>
<evidence type="ECO:0000256" key="1">
    <source>
        <dbReference type="SAM" id="Phobius"/>
    </source>
</evidence>
<evidence type="ECO:0000313" key="3">
    <source>
        <dbReference type="Proteomes" id="UP000220034"/>
    </source>
</evidence>
<organism evidence="2 3">
    <name type="scientific">Pontivivens marinum</name>
    <dbReference type="NCBI Taxonomy" id="1690039"/>
    <lineage>
        <taxon>Bacteria</taxon>
        <taxon>Pseudomonadati</taxon>
        <taxon>Pseudomonadota</taxon>
        <taxon>Alphaproteobacteria</taxon>
        <taxon>Rhodobacterales</taxon>
        <taxon>Paracoccaceae</taxon>
        <taxon>Pontivivens</taxon>
    </lineage>
</organism>